<keyword evidence="2" id="KW-1185">Reference proteome</keyword>
<sequence length="248" mass="28428">MPLRSNLKRRVTSYGTKFFKSLFFTMDSPQGVDIDASSRSRKFGLPGWMVNNIERLNFATDFEQYACSPPETEGFLTEYMENQDRIHATEERNYKIEQINVSENVKNFCEITRDSEKNSSSHNLLSSVEQISPDYQSIRRNFSQELFSSPDSTPCATPEPSPVIRRKVSIPQVHDTIQTNPGRWFYLGKFKNSSNKQSIVGKRDKGNKEGIQQETDAIKKQEISLNKRPAIQLVISNFDLNAVSPNSW</sequence>
<organism evidence="1 2">
    <name type="scientific">Caerostris darwini</name>
    <dbReference type="NCBI Taxonomy" id="1538125"/>
    <lineage>
        <taxon>Eukaryota</taxon>
        <taxon>Metazoa</taxon>
        <taxon>Ecdysozoa</taxon>
        <taxon>Arthropoda</taxon>
        <taxon>Chelicerata</taxon>
        <taxon>Arachnida</taxon>
        <taxon>Araneae</taxon>
        <taxon>Araneomorphae</taxon>
        <taxon>Entelegynae</taxon>
        <taxon>Araneoidea</taxon>
        <taxon>Araneidae</taxon>
        <taxon>Caerostris</taxon>
    </lineage>
</organism>
<gene>
    <name evidence="1" type="primary">AVEN_146108_1</name>
    <name evidence="1" type="ORF">CDAR_259611</name>
</gene>
<name>A0AAV4VQ78_9ARAC</name>
<reference evidence="1 2" key="1">
    <citation type="submission" date="2021-06" db="EMBL/GenBank/DDBJ databases">
        <title>Caerostris darwini draft genome.</title>
        <authorList>
            <person name="Kono N."/>
            <person name="Arakawa K."/>
        </authorList>
    </citation>
    <scope>NUCLEOTIDE SEQUENCE [LARGE SCALE GENOMIC DNA]</scope>
</reference>
<evidence type="ECO:0000313" key="2">
    <source>
        <dbReference type="Proteomes" id="UP001054837"/>
    </source>
</evidence>
<protein>
    <submittedName>
        <fullName evidence="1">Uncharacterized protein</fullName>
    </submittedName>
</protein>
<proteinExistence type="predicted"/>
<dbReference type="Proteomes" id="UP001054837">
    <property type="component" value="Unassembled WGS sequence"/>
</dbReference>
<evidence type="ECO:0000313" key="1">
    <source>
        <dbReference type="EMBL" id="GIY71658.1"/>
    </source>
</evidence>
<dbReference type="AlphaFoldDB" id="A0AAV4VQ78"/>
<dbReference type="EMBL" id="BPLQ01013371">
    <property type="protein sequence ID" value="GIY71658.1"/>
    <property type="molecule type" value="Genomic_DNA"/>
</dbReference>
<comment type="caution">
    <text evidence="1">The sequence shown here is derived from an EMBL/GenBank/DDBJ whole genome shotgun (WGS) entry which is preliminary data.</text>
</comment>
<accession>A0AAV4VQ78</accession>